<evidence type="ECO:0000313" key="2">
    <source>
        <dbReference type="EMBL" id="WSC13705.1"/>
    </source>
</evidence>
<organism evidence="2 3">
    <name type="scientific">Streptomyces brevispora</name>
    <dbReference type="NCBI Taxonomy" id="887462"/>
    <lineage>
        <taxon>Bacteria</taxon>
        <taxon>Bacillati</taxon>
        <taxon>Actinomycetota</taxon>
        <taxon>Actinomycetes</taxon>
        <taxon>Kitasatosporales</taxon>
        <taxon>Streptomycetaceae</taxon>
        <taxon>Streptomyces</taxon>
    </lineage>
</organism>
<dbReference type="EMBL" id="CP109114">
    <property type="protein sequence ID" value="WSC13705.1"/>
    <property type="molecule type" value="Genomic_DNA"/>
</dbReference>
<keyword evidence="3" id="KW-1185">Reference proteome</keyword>
<proteinExistence type="predicted"/>
<protein>
    <submittedName>
        <fullName evidence="2">Uncharacterized protein</fullName>
    </submittedName>
</protein>
<evidence type="ECO:0000313" key="3">
    <source>
        <dbReference type="Proteomes" id="UP001330827"/>
    </source>
</evidence>
<gene>
    <name evidence="2" type="ORF">OIE64_13210</name>
</gene>
<feature type="compositionally biased region" description="Low complexity" evidence="1">
    <location>
        <begin position="98"/>
        <end position="113"/>
    </location>
</feature>
<accession>A0ABZ1G1E3</accession>
<evidence type="ECO:0000256" key="1">
    <source>
        <dbReference type="SAM" id="MobiDB-lite"/>
    </source>
</evidence>
<dbReference type="RefSeq" id="WP_326592000.1">
    <property type="nucleotide sequence ID" value="NZ_CP109114.1"/>
</dbReference>
<dbReference type="Proteomes" id="UP001330827">
    <property type="component" value="Chromosome"/>
</dbReference>
<sequence>MTTFEHWTADNWAPSRIISEGMTLGNGDGEGGAYRWEADPDRASSQRPAYPVSGCGPGSAAGGTTRPGPDVAVGSPSHWVAPPAAGHDHDPRRDQPVRRAPAQPSAHAASASR</sequence>
<name>A0ABZ1G1E3_9ACTN</name>
<reference evidence="2 3" key="1">
    <citation type="submission" date="2022-10" db="EMBL/GenBank/DDBJ databases">
        <title>The complete genomes of actinobacterial strains from the NBC collection.</title>
        <authorList>
            <person name="Joergensen T.S."/>
            <person name="Alvarez Arevalo M."/>
            <person name="Sterndorff E.B."/>
            <person name="Faurdal D."/>
            <person name="Vuksanovic O."/>
            <person name="Mourched A.-S."/>
            <person name="Charusanti P."/>
            <person name="Shaw S."/>
            <person name="Blin K."/>
            <person name="Weber T."/>
        </authorList>
    </citation>
    <scope>NUCLEOTIDE SEQUENCE [LARGE SCALE GENOMIC DNA]</scope>
    <source>
        <strain evidence="2 3">NBC 01769</strain>
    </source>
</reference>
<feature type="region of interest" description="Disordered" evidence="1">
    <location>
        <begin position="19"/>
        <end position="113"/>
    </location>
</feature>
<feature type="compositionally biased region" description="Basic and acidic residues" evidence="1">
    <location>
        <begin position="86"/>
        <end position="97"/>
    </location>
</feature>